<comment type="similarity">
    <text evidence="1">Belongs to the 'phage' integrase family.</text>
</comment>
<dbReference type="InterPro" id="IPR010998">
    <property type="entry name" value="Integrase_recombinase_N"/>
</dbReference>
<evidence type="ECO:0000256" key="3">
    <source>
        <dbReference type="ARBA" id="ARBA00023172"/>
    </source>
</evidence>
<accession>A0ABR8AK99</accession>
<gene>
    <name evidence="5" type="ORF">H6G24_33960</name>
</gene>
<comment type="caution">
    <text evidence="5">The sequence shown here is derived from an EMBL/GenBank/DDBJ whole genome shotgun (WGS) entry which is preliminary data.</text>
</comment>
<dbReference type="SUPFAM" id="SSF56349">
    <property type="entry name" value="DNA breaking-rejoining enzymes"/>
    <property type="match status" value="1"/>
</dbReference>
<dbReference type="Gene3D" id="1.10.150.130">
    <property type="match status" value="1"/>
</dbReference>
<dbReference type="InterPro" id="IPR002104">
    <property type="entry name" value="Integrase_catalytic"/>
</dbReference>
<dbReference type="PANTHER" id="PTHR30349:SF64">
    <property type="entry name" value="PROPHAGE INTEGRASE INTD-RELATED"/>
    <property type="match status" value="1"/>
</dbReference>
<evidence type="ECO:0000259" key="4">
    <source>
        <dbReference type="PROSITE" id="PS51898"/>
    </source>
</evidence>
<evidence type="ECO:0000313" key="5">
    <source>
        <dbReference type="EMBL" id="MBD2200413.1"/>
    </source>
</evidence>
<sequence>MYSKQPNSKASTQLAHVKIGIDKGTLRLQFSSKISKQFYNKKQFYKGLGRSDTPDNRQWAEGIARRIQEDIDYQNGANFDPSLAKYLDIKPVLATVTQLPTAKPLPKLGELWEEFANWKLSTGDIEQTTYKNVYLRTYTNLLKAYRDKPLNSETVNEMTKNFLAKQKNRTNIKSLLGILSEMCQRAINQKLLTEDYFAEVKDTYKTPKKSKQLSEVEDYKSYTLEERDLIIEHMRSHKRNTVSHMADLVEFLFLTGCRHGEAFALKWKNIDFDRGWIIFKESYDSSTKITKGTKTDVDRLFKMQGMNRLINLLKRLYGDGKESSDLVFKSHTGKQVNTSILDASWRESSYVKNGKTYRYPGTVTELDNEGKLQYLKPYSTRHTFISIQANNGADLKLLADSCGNSVDVIIEYYLDTNRNATLKDI</sequence>
<keyword evidence="2" id="KW-0238">DNA-binding</keyword>
<dbReference type="Gene3D" id="1.10.443.10">
    <property type="entry name" value="Intergrase catalytic core"/>
    <property type="match status" value="1"/>
</dbReference>
<keyword evidence="3" id="KW-0233">DNA recombination</keyword>
<name>A0ABR8AK99_9CYAN</name>
<protein>
    <submittedName>
        <fullName evidence="5">Tyrosine-type recombinase/integrase</fullName>
    </submittedName>
</protein>
<reference evidence="5 6" key="1">
    <citation type="journal article" date="2020" name="ISME J.">
        <title>Comparative genomics reveals insights into cyanobacterial evolution and habitat adaptation.</title>
        <authorList>
            <person name="Chen M.Y."/>
            <person name="Teng W.K."/>
            <person name="Zhao L."/>
            <person name="Hu C.X."/>
            <person name="Zhou Y.K."/>
            <person name="Han B.P."/>
            <person name="Song L.R."/>
            <person name="Shu W.S."/>
        </authorList>
    </citation>
    <scope>NUCLEOTIDE SEQUENCE [LARGE SCALE GENOMIC DNA]</scope>
    <source>
        <strain evidence="5 6">FACHB-288</strain>
    </source>
</reference>
<dbReference type="Proteomes" id="UP000658514">
    <property type="component" value="Unassembled WGS sequence"/>
</dbReference>
<dbReference type="PANTHER" id="PTHR30349">
    <property type="entry name" value="PHAGE INTEGRASE-RELATED"/>
    <property type="match status" value="1"/>
</dbReference>
<dbReference type="InterPro" id="IPR050090">
    <property type="entry name" value="Tyrosine_recombinase_XerCD"/>
</dbReference>
<evidence type="ECO:0000313" key="6">
    <source>
        <dbReference type="Proteomes" id="UP000658514"/>
    </source>
</evidence>
<feature type="domain" description="Tyr recombinase" evidence="4">
    <location>
        <begin position="217"/>
        <end position="425"/>
    </location>
</feature>
<evidence type="ECO:0000256" key="1">
    <source>
        <dbReference type="ARBA" id="ARBA00008857"/>
    </source>
</evidence>
<evidence type="ECO:0000256" key="2">
    <source>
        <dbReference type="ARBA" id="ARBA00023125"/>
    </source>
</evidence>
<dbReference type="InterPro" id="IPR013762">
    <property type="entry name" value="Integrase-like_cat_sf"/>
</dbReference>
<dbReference type="PROSITE" id="PS51898">
    <property type="entry name" value="TYR_RECOMBINASE"/>
    <property type="match status" value="1"/>
</dbReference>
<dbReference type="InterPro" id="IPR011010">
    <property type="entry name" value="DNA_brk_join_enz"/>
</dbReference>
<dbReference type="Pfam" id="PF00589">
    <property type="entry name" value="Phage_integrase"/>
    <property type="match status" value="1"/>
</dbReference>
<keyword evidence="6" id="KW-1185">Reference proteome</keyword>
<organism evidence="5 6">
    <name type="scientific">Calothrix parietina FACHB-288</name>
    <dbReference type="NCBI Taxonomy" id="2692896"/>
    <lineage>
        <taxon>Bacteria</taxon>
        <taxon>Bacillati</taxon>
        <taxon>Cyanobacteriota</taxon>
        <taxon>Cyanophyceae</taxon>
        <taxon>Nostocales</taxon>
        <taxon>Calotrichaceae</taxon>
        <taxon>Calothrix</taxon>
    </lineage>
</organism>
<proteinExistence type="inferred from homology"/>
<dbReference type="EMBL" id="JACJQH010000088">
    <property type="protein sequence ID" value="MBD2200413.1"/>
    <property type="molecule type" value="Genomic_DNA"/>
</dbReference>
<dbReference type="RefSeq" id="WP_190551189.1">
    <property type="nucleotide sequence ID" value="NZ_CAWPNO010000126.1"/>
</dbReference>